<gene>
    <name evidence="2" type="ORF">Aco04nite_75650</name>
</gene>
<evidence type="ECO:0000256" key="1">
    <source>
        <dbReference type="SAM" id="MobiDB-lite"/>
    </source>
</evidence>
<evidence type="ECO:0000313" key="3">
    <source>
        <dbReference type="Proteomes" id="UP000680865"/>
    </source>
</evidence>
<dbReference type="EMBL" id="BOQP01000046">
    <property type="protein sequence ID" value="GIM81255.1"/>
    <property type="molecule type" value="Genomic_DNA"/>
</dbReference>
<protein>
    <recommendedName>
        <fullName evidence="4">Acetone carboxylase</fullName>
    </recommendedName>
</protein>
<comment type="caution">
    <text evidence="2">The sequence shown here is derived from an EMBL/GenBank/DDBJ whole genome shotgun (WGS) entry which is preliminary data.</text>
</comment>
<organism evidence="2 3">
    <name type="scientific">Winogradskya consettensis</name>
    <dbReference type="NCBI Taxonomy" id="113560"/>
    <lineage>
        <taxon>Bacteria</taxon>
        <taxon>Bacillati</taxon>
        <taxon>Actinomycetota</taxon>
        <taxon>Actinomycetes</taxon>
        <taxon>Micromonosporales</taxon>
        <taxon>Micromonosporaceae</taxon>
        <taxon>Winogradskya</taxon>
    </lineage>
</organism>
<sequence>MPTQLRNHAGPSRRLRFSPTAEPNRARPPVVPTPGHATGAGTVGGVVEELAVQCSAKRCREAALWELRWNNPKLHSDAYRKIWLACELHRETLGEFLGARGFLREVTAFRPTA</sequence>
<name>A0A919VVY6_9ACTN</name>
<reference evidence="2" key="1">
    <citation type="submission" date="2021-03" db="EMBL/GenBank/DDBJ databases">
        <title>Whole genome shotgun sequence of Actinoplanes consettensis NBRC 14913.</title>
        <authorList>
            <person name="Komaki H."/>
            <person name="Tamura T."/>
        </authorList>
    </citation>
    <scope>NUCLEOTIDE SEQUENCE</scope>
    <source>
        <strain evidence="2">NBRC 14913</strain>
    </source>
</reference>
<dbReference type="AlphaFoldDB" id="A0A919VVY6"/>
<accession>A0A919VVY6</accession>
<feature type="region of interest" description="Disordered" evidence="1">
    <location>
        <begin position="1"/>
        <end position="41"/>
    </location>
</feature>
<evidence type="ECO:0008006" key="4">
    <source>
        <dbReference type="Google" id="ProtNLM"/>
    </source>
</evidence>
<evidence type="ECO:0000313" key="2">
    <source>
        <dbReference type="EMBL" id="GIM81255.1"/>
    </source>
</evidence>
<keyword evidence="3" id="KW-1185">Reference proteome</keyword>
<proteinExistence type="predicted"/>
<dbReference type="Proteomes" id="UP000680865">
    <property type="component" value="Unassembled WGS sequence"/>
</dbReference>